<dbReference type="Pfam" id="PF24713">
    <property type="entry name" value="TOR1L1_C"/>
    <property type="match status" value="1"/>
</dbReference>
<dbReference type="GO" id="GO:0009826">
    <property type="term" value="P:unidimensional cell growth"/>
    <property type="evidence" value="ECO:0000318"/>
    <property type="project" value="GO_Central"/>
</dbReference>
<feature type="region of interest" description="Disordered" evidence="1">
    <location>
        <begin position="685"/>
        <end position="721"/>
    </location>
</feature>
<reference evidence="4" key="1">
    <citation type="journal article" date="2013" name="Science">
        <title>The Amborella genome and the evolution of flowering plants.</title>
        <authorList>
            <consortium name="Amborella Genome Project"/>
        </authorList>
    </citation>
    <scope>NUCLEOTIDE SEQUENCE [LARGE SCALE GENOMIC DNA]</scope>
</reference>
<feature type="compositionally biased region" description="Basic and acidic residues" evidence="1">
    <location>
        <begin position="500"/>
        <end position="516"/>
    </location>
</feature>
<feature type="compositionally biased region" description="Low complexity" evidence="1">
    <location>
        <begin position="340"/>
        <end position="350"/>
    </location>
</feature>
<feature type="region of interest" description="Disordered" evidence="1">
    <location>
        <begin position="1"/>
        <end position="24"/>
    </location>
</feature>
<dbReference type="OrthoDB" id="298726at2759"/>
<dbReference type="InterPro" id="IPR016024">
    <property type="entry name" value="ARM-type_fold"/>
</dbReference>
<feature type="compositionally biased region" description="Low complexity" evidence="1">
    <location>
        <begin position="636"/>
        <end position="648"/>
    </location>
</feature>
<dbReference type="STRING" id="13333.U5DBK9"/>
<dbReference type="InterPro" id="IPR033337">
    <property type="entry name" value="TORTIFOLIA1/SINE1-2"/>
</dbReference>
<feature type="region of interest" description="Disordered" evidence="1">
    <location>
        <begin position="500"/>
        <end position="530"/>
    </location>
</feature>
<name>U5DBK9_AMBTC</name>
<dbReference type="AlphaFoldDB" id="U5DBK9"/>
<dbReference type="HOGENOM" id="CLU_019435_0_0_1"/>
<evidence type="ECO:0000256" key="1">
    <source>
        <dbReference type="SAM" id="MobiDB-lite"/>
    </source>
</evidence>
<feature type="compositionally biased region" description="Basic and acidic residues" evidence="1">
    <location>
        <begin position="316"/>
        <end position="327"/>
    </location>
</feature>
<dbReference type="EMBL" id="KI392068">
    <property type="protein sequence ID" value="ERN19575.1"/>
    <property type="molecule type" value="Genomic_DNA"/>
</dbReference>
<dbReference type="InterPro" id="IPR034085">
    <property type="entry name" value="TOG"/>
</dbReference>
<dbReference type="GO" id="GO:0010031">
    <property type="term" value="P:circumnutation"/>
    <property type="evidence" value="ECO:0000318"/>
    <property type="project" value="GO_Central"/>
</dbReference>
<keyword evidence="4" id="KW-1185">Reference proteome</keyword>
<feature type="region of interest" description="Disordered" evidence="1">
    <location>
        <begin position="306"/>
        <end position="327"/>
    </location>
</feature>
<dbReference type="OMA" id="IWESWTR"/>
<dbReference type="Pfam" id="PF24714">
    <property type="entry name" value="TOR1L1_N"/>
    <property type="match status" value="1"/>
</dbReference>
<evidence type="ECO:0000313" key="3">
    <source>
        <dbReference type="EMBL" id="ERN19575.1"/>
    </source>
</evidence>
<dbReference type="KEGG" id="atr:18447963"/>
<feature type="region of interest" description="Disordered" evidence="1">
    <location>
        <begin position="626"/>
        <end position="654"/>
    </location>
</feature>
<dbReference type="InterPro" id="IPR057600">
    <property type="entry name" value="TORTIFOLIA1/SINE1-2_N"/>
</dbReference>
<accession>U5DBK9</accession>
<proteinExistence type="predicted"/>
<feature type="region of interest" description="Disordered" evidence="1">
    <location>
        <begin position="340"/>
        <end position="380"/>
    </location>
</feature>
<feature type="compositionally biased region" description="Pro residues" evidence="1">
    <location>
        <begin position="8"/>
        <end position="19"/>
    </location>
</feature>
<dbReference type="SUPFAM" id="SSF48371">
    <property type="entry name" value="ARM repeat"/>
    <property type="match status" value="1"/>
</dbReference>
<dbReference type="GO" id="GO:0008017">
    <property type="term" value="F:microtubule binding"/>
    <property type="evidence" value="ECO:0000318"/>
    <property type="project" value="GO_Central"/>
</dbReference>
<sequence>MAASQTAKPPPKPKTPNPQKPTGLSSHLLMVELKQKILNSLNKLSDRDTQQIAIEDLEMIIETLMPEGIPMFLNCLYDTDHQQKVVVRKECIRLLGVLATFHGDSVSTHLTKIITHIVRRLKDPDSGVREACNGVMGVLAGRYLQGEGAGAVAGLFVRPLMEALGEQGKAVQAGAAMCLARVVESGGGEVVAFQKLCPRIAKLLGNQNFVAKGALLGVISSLSQVGALAPQSLPVLLPCIHECLESSDWANRKAAADTLINLAAYSRNLVLEGAPSTITALEACRFDKVKPVRDSMTEALQLWKNIAGKGGDGTSEEPKPMSPDGDKSKLIESVEKLGIEKSSSNSIKSESSAKDTSKSSSPPKDSHSKPQANSSISDKAVGILKKKAPILNDKEINPEFFQKLETRNSDDLPVEVVVPRNCLNSSKIRGEEESKLKNSDCGNGSGNNGMPSGEINGTHGSIATTHLNTNRKAGPYNKQEVSDDFANDKWLEQRFHRVKDSKPRTLDSDDRADSQRELGGSRLNFSRADGYSDGSLNSKGNWLGIQRQLVLLERQQTNLMKMLQDFMGGSHDSMVTLETRVRGLERIVEDMAHELGTSSGRRGMMLGFEGPTARSLGKYGPSDFTGSKLGRGGDGRISFSDRFSSSDGIRGRDPPWDSWDSYPYGAPRNGHLGSRRVMGSASNDCRIPRMENEGDQLGNNRRGWERGPGPTARLGEGPSARSVWQASKDEATLEAIRVAGEDGGTSRTNARVAIPELDSENIGDDNIGQEKGPLWASWSHAMDSLHAGDVDSAYAEVLSTGDDILLVKLMDRSGPMIDQLSNEIAIEVLHAAGQLLHEQSFLDIGLSWIQQLLDLVVDNGADYLGIPFEEKRGLLFSLYEASELEMPEDWEGASPDELIMQLAAAWGIDLQQFDK</sequence>
<dbReference type="SMART" id="SM01349">
    <property type="entry name" value="TOG"/>
    <property type="match status" value="1"/>
</dbReference>
<dbReference type="PANTHER" id="PTHR31355">
    <property type="entry name" value="MICROTUBULE-ASSOCIATED PROTEIN TORTIFOLIA1"/>
    <property type="match status" value="1"/>
</dbReference>
<organism evidence="3 4">
    <name type="scientific">Amborella trichopoda</name>
    <dbReference type="NCBI Taxonomy" id="13333"/>
    <lineage>
        <taxon>Eukaryota</taxon>
        <taxon>Viridiplantae</taxon>
        <taxon>Streptophyta</taxon>
        <taxon>Embryophyta</taxon>
        <taxon>Tracheophyta</taxon>
        <taxon>Spermatophyta</taxon>
        <taxon>Magnoliopsida</taxon>
        <taxon>Amborellales</taxon>
        <taxon>Amborellaceae</taxon>
        <taxon>Amborella</taxon>
    </lineage>
</organism>
<dbReference type="eggNOG" id="ENOG502QUFS">
    <property type="taxonomic scope" value="Eukaryota"/>
</dbReference>
<dbReference type="PANTHER" id="PTHR31355:SF7">
    <property type="entry name" value="MICROTUBULE-ASSOCIATED PROTEIN TORTIFOLIA1"/>
    <property type="match status" value="1"/>
</dbReference>
<evidence type="ECO:0000259" key="2">
    <source>
        <dbReference type="SMART" id="SM01349"/>
    </source>
</evidence>
<evidence type="ECO:0000313" key="4">
    <source>
        <dbReference type="Proteomes" id="UP000017836"/>
    </source>
</evidence>
<gene>
    <name evidence="3" type="ORF">AMTR_s00062p00101520</name>
</gene>
<dbReference type="Gene3D" id="1.25.10.10">
    <property type="entry name" value="Leucine-rich Repeat Variant"/>
    <property type="match status" value="2"/>
</dbReference>
<dbReference type="GO" id="GO:0010005">
    <property type="term" value="C:cortical microtubule, transverse to long axis"/>
    <property type="evidence" value="ECO:0000318"/>
    <property type="project" value="GO_Central"/>
</dbReference>
<feature type="compositionally biased region" description="Basic and acidic residues" evidence="1">
    <location>
        <begin position="429"/>
        <end position="438"/>
    </location>
</feature>
<dbReference type="InterPro" id="IPR057599">
    <property type="entry name" value="TORTIFOLIA1/TORL1-2_C"/>
</dbReference>
<dbReference type="Gramene" id="ERN19575">
    <property type="protein sequence ID" value="ERN19575"/>
    <property type="gene ID" value="AMTR_s00062p00101520"/>
</dbReference>
<protein>
    <recommendedName>
        <fullName evidence="2">TOG domain-containing protein</fullName>
    </recommendedName>
</protein>
<feature type="region of interest" description="Disordered" evidence="1">
    <location>
        <begin position="429"/>
        <end position="462"/>
    </location>
</feature>
<dbReference type="InterPro" id="IPR011989">
    <property type="entry name" value="ARM-like"/>
</dbReference>
<dbReference type="Proteomes" id="UP000017836">
    <property type="component" value="Unassembled WGS sequence"/>
</dbReference>
<feature type="domain" description="TOG" evidence="2">
    <location>
        <begin position="59"/>
        <end position="295"/>
    </location>
</feature>